<reference evidence="2 3" key="1">
    <citation type="journal article" date="2019" name="PLoS Pathog.">
        <title>Genome sequence of the bovine parasite Schistosoma bovis Tanzania.</title>
        <authorList>
            <person name="Oey H."/>
            <person name="Zakrzewski M."/>
            <person name="Gobert G."/>
            <person name="Gravermann K."/>
            <person name="Stoye J."/>
            <person name="Jones M."/>
            <person name="Mcmanus D."/>
            <person name="Krause L."/>
        </authorList>
    </citation>
    <scope>NUCLEOTIDE SEQUENCE [LARGE SCALE GENOMIC DNA]</scope>
    <source>
        <strain evidence="2 3">TAN1997</strain>
    </source>
</reference>
<comment type="caution">
    <text evidence="2">The sequence shown here is derived from an EMBL/GenBank/DDBJ whole genome shotgun (WGS) entry which is preliminary data.</text>
</comment>
<accession>A0A430PXZ1</accession>
<feature type="non-terminal residue" evidence="2">
    <location>
        <position position="1"/>
    </location>
</feature>
<sequence length="193" mass="22505">LKALTDEVKQSEERVKSIGPSDIERKKFEKQLEKLEHLAQQKCSIAAKKREELEILKNQLLNFGSDRLATVRTRLDIMEKKIKDTNDELTKLEVSLKTVTRNQQKSMDKLKNMENEAELLKTKLMNIDNKLKQLEDDARACMLDYQNIQNEVSYFNVVTFNVVTMATKNVYVYVCVMLLTLQLTLKSIIEEFQ</sequence>
<dbReference type="EMBL" id="QMKO01004250">
    <property type="protein sequence ID" value="RTG80331.1"/>
    <property type="molecule type" value="Genomic_DNA"/>
</dbReference>
<dbReference type="AlphaFoldDB" id="A0A430PXZ1"/>
<evidence type="ECO:0000313" key="2">
    <source>
        <dbReference type="EMBL" id="RTG80331.1"/>
    </source>
</evidence>
<evidence type="ECO:0000256" key="1">
    <source>
        <dbReference type="SAM" id="Coils"/>
    </source>
</evidence>
<feature type="coiled-coil region" evidence="1">
    <location>
        <begin position="68"/>
        <end position="151"/>
    </location>
</feature>
<name>A0A430PXZ1_SCHBO</name>
<evidence type="ECO:0000313" key="3">
    <source>
        <dbReference type="Proteomes" id="UP000290809"/>
    </source>
</evidence>
<proteinExistence type="predicted"/>
<gene>
    <name evidence="2" type="ORF">DC041_0008504</name>
</gene>
<keyword evidence="1" id="KW-0175">Coiled coil</keyword>
<organism evidence="2 3">
    <name type="scientific">Schistosoma bovis</name>
    <name type="common">Blood fluke</name>
    <dbReference type="NCBI Taxonomy" id="6184"/>
    <lineage>
        <taxon>Eukaryota</taxon>
        <taxon>Metazoa</taxon>
        <taxon>Spiralia</taxon>
        <taxon>Lophotrochozoa</taxon>
        <taxon>Platyhelminthes</taxon>
        <taxon>Trematoda</taxon>
        <taxon>Digenea</taxon>
        <taxon>Strigeidida</taxon>
        <taxon>Schistosomatoidea</taxon>
        <taxon>Schistosomatidae</taxon>
        <taxon>Schistosoma</taxon>
    </lineage>
</organism>
<protein>
    <submittedName>
        <fullName evidence="2">Uncharacterized protein</fullName>
    </submittedName>
</protein>
<keyword evidence="3" id="KW-1185">Reference proteome</keyword>
<dbReference type="STRING" id="6184.A0A430PXZ1"/>
<dbReference type="Proteomes" id="UP000290809">
    <property type="component" value="Unassembled WGS sequence"/>
</dbReference>